<dbReference type="EMBL" id="VOIH02000011">
    <property type="protein sequence ID" value="KAF3432702.1"/>
    <property type="molecule type" value="Genomic_DNA"/>
</dbReference>
<name>A0A8K0GKL6_9ROSA</name>
<dbReference type="Gene3D" id="3.90.70.130">
    <property type="match status" value="2"/>
</dbReference>
<dbReference type="Pfam" id="PF07910">
    <property type="entry name" value="Peptidase_C78"/>
    <property type="match status" value="2"/>
</dbReference>
<feature type="domain" description="UFSP1/2/DUB catalytic" evidence="2">
    <location>
        <begin position="317"/>
        <end position="421"/>
    </location>
</feature>
<protein>
    <recommendedName>
        <fullName evidence="2">UFSP1/2/DUB catalytic domain-containing protein</fullName>
    </recommendedName>
</protein>
<evidence type="ECO:0000256" key="1">
    <source>
        <dbReference type="ARBA" id="ARBA00022801"/>
    </source>
</evidence>
<dbReference type="Proteomes" id="UP000796880">
    <property type="component" value="Unassembled WGS sequence"/>
</dbReference>
<evidence type="ECO:0000313" key="3">
    <source>
        <dbReference type="EMBL" id="KAF3432702.1"/>
    </source>
</evidence>
<feature type="domain" description="UFSP1/2/DUB catalytic" evidence="2">
    <location>
        <begin position="128"/>
        <end position="238"/>
    </location>
</feature>
<reference evidence="3" key="1">
    <citation type="submission" date="2020-03" db="EMBL/GenBank/DDBJ databases">
        <title>A high-quality chromosome-level genome assembly of a woody plant with both climbing and erect habits, Rhamnella rubrinervis.</title>
        <authorList>
            <person name="Lu Z."/>
            <person name="Yang Y."/>
            <person name="Zhu X."/>
            <person name="Sun Y."/>
        </authorList>
    </citation>
    <scope>NUCLEOTIDE SEQUENCE</scope>
    <source>
        <strain evidence="3">BYM</strain>
        <tissue evidence="3">Leaf</tissue>
    </source>
</reference>
<proteinExistence type="predicted"/>
<keyword evidence="4" id="KW-1185">Reference proteome</keyword>
<evidence type="ECO:0000259" key="2">
    <source>
        <dbReference type="Pfam" id="PF07910"/>
    </source>
</evidence>
<dbReference type="PANTHER" id="PTHR48153">
    <property type="entry name" value="UFM1-SPECIFIC PROTEASE 2"/>
    <property type="match status" value="1"/>
</dbReference>
<dbReference type="GO" id="GO:0019783">
    <property type="term" value="F:ubiquitin-like protein peptidase activity"/>
    <property type="evidence" value="ECO:0007669"/>
    <property type="project" value="TreeGrafter"/>
</dbReference>
<accession>A0A8K0GKL6</accession>
<organism evidence="3 4">
    <name type="scientific">Rhamnella rubrinervis</name>
    <dbReference type="NCBI Taxonomy" id="2594499"/>
    <lineage>
        <taxon>Eukaryota</taxon>
        <taxon>Viridiplantae</taxon>
        <taxon>Streptophyta</taxon>
        <taxon>Embryophyta</taxon>
        <taxon>Tracheophyta</taxon>
        <taxon>Spermatophyta</taxon>
        <taxon>Magnoliopsida</taxon>
        <taxon>eudicotyledons</taxon>
        <taxon>Gunneridae</taxon>
        <taxon>Pentapetalae</taxon>
        <taxon>rosids</taxon>
        <taxon>fabids</taxon>
        <taxon>Rosales</taxon>
        <taxon>Rhamnaceae</taxon>
        <taxon>rhamnoid group</taxon>
        <taxon>Rhamneae</taxon>
        <taxon>Rhamnella</taxon>
    </lineage>
</organism>
<dbReference type="PANTHER" id="PTHR48153:SF4">
    <property type="entry name" value="UBIQUITIN CARBOXYL-TERMINAL HYDROLASE MUG105"/>
    <property type="match status" value="1"/>
</dbReference>
<gene>
    <name evidence="3" type="ORF">FNV43_RR23804</name>
</gene>
<dbReference type="InterPro" id="IPR012462">
    <property type="entry name" value="UFSP1/2_DUB_cat"/>
</dbReference>
<sequence>MDSLPCPFCHLLVPSSQLQWHANSHFDDEQQQQQLATDMELAQQLALAPASPPSMKSQMTSDLPFELSFKRTSDAGASRYDEECSIHEKIACLIALQTRSAFYEIEGGLMALLGKCLESETDNTTSILSGYVDHFQSIDSEDVGWGCGWRNIQMLSSHLLFQRQEAREVLFGGSGFIPDIPSLQRWLEIAWEKGFDAPGSDQFDHRIYGSKKWIGTTECAALLRSFGLRAMIVDFGPKEYESLYPCVPSSCSGAEVKRIYNGGKKKAVKVYGPMDRFLLRKNCDFNQAGSSGHEKSPHSSFQLGSSLDSGKNCTRKSEGQQVLIDWVWNYFSDKISVRADRHHIIFSEKAPLYFQHDGHSRTIVGIQVKHQKNGMHLYNLLILDPAHRTAALERSLKENIGWQKLIKRGVRTLKKSQYQLCYVDPGIARGGEIELLKTIDSAFLEL</sequence>
<dbReference type="AlphaFoldDB" id="A0A8K0GKL6"/>
<dbReference type="OrthoDB" id="288987at2759"/>
<comment type="caution">
    <text evidence="3">The sequence shown here is derived from an EMBL/GenBank/DDBJ whole genome shotgun (WGS) entry which is preliminary data.</text>
</comment>
<evidence type="ECO:0000313" key="4">
    <source>
        <dbReference type="Proteomes" id="UP000796880"/>
    </source>
</evidence>
<keyword evidence="1" id="KW-0378">Hydrolase</keyword>